<proteinExistence type="inferred from homology"/>
<keyword evidence="8" id="KW-0539">Nucleus</keyword>
<dbReference type="PROSITE" id="PS50053">
    <property type="entry name" value="UBIQUITIN_2"/>
    <property type="match status" value="2"/>
</dbReference>
<feature type="domain" description="Ubiquitin-like" evidence="9">
    <location>
        <begin position="1"/>
        <end position="70"/>
    </location>
</feature>
<protein>
    <recommendedName>
        <fullName evidence="9">Ubiquitin-like domain-containing protein</fullName>
    </recommendedName>
</protein>
<keyword evidence="11" id="KW-1185">Reference proteome</keyword>
<evidence type="ECO:0000259" key="9">
    <source>
        <dbReference type="PROSITE" id="PS50053"/>
    </source>
</evidence>
<keyword evidence="5" id="KW-1017">Isopeptide bond</keyword>
<feature type="domain" description="Ubiquitin-like" evidence="9">
    <location>
        <begin position="74"/>
        <end position="137"/>
    </location>
</feature>
<evidence type="ECO:0000256" key="4">
    <source>
        <dbReference type="ARBA" id="ARBA00022490"/>
    </source>
</evidence>
<evidence type="ECO:0000256" key="7">
    <source>
        <dbReference type="ARBA" id="ARBA00022843"/>
    </source>
</evidence>
<evidence type="ECO:0000256" key="6">
    <source>
        <dbReference type="ARBA" id="ARBA00022737"/>
    </source>
</evidence>
<dbReference type="Proteomes" id="UP000000768">
    <property type="component" value="Chromosome 1"/>
</dbReference>
<dbReference type="Gene3D" id="3.10.20.90">
    <property type="entry name" value="Phosphatidylinositol 3-kinase Catalytic Subunit, Chain A, domain 1"/>
    <property type="match status" value="2"/>
</dbReference>
<organism evidence="10 11">
    <name type="scientific">Sorghum bicolor</name>
    <name type="common">Sorghum</name>
    <name type="synonym">Sorghum vulgare</name>
    <dbReference type="NCBI Taxonomy" id="4558"/>
    <lineage>
        <taxon>Eukaryota</taxon>
        <taxon>Viridiplantae</taxon>
        <taxon>Streptophyta</taxon>
        <taxon>Embryophyta</taxon>
        <taxon>Tracheophyta</taxon>
        <taxon>Spermatophyta</taxon>
        <taxon>Magnoliopsida</taxon>
        <taxon>Liliopsida</taxon>
        <taxon>Poales</taxon>
        <taxon>Poaceae</taxon>
        <taxon>PACMAD clade</taxon>
        <taxon>Panicoideae</taxon>
        <taxon>Andropogonodae</taxon>
        <taxon>Andropogoneae</taxon>
        <taxon>Sorghinae</taxon>
        <taxon>Sorghum</taxon>
    </lineage>
</organism>
<dbReference type="GO" id="GO:0003729">
    <property type="term" value="F:mRNA binding"/>
    <property type="evidence" value="ECO:0007669"/>
    <property type="project" value="UniProtKB-ARBA"/>
</dbReference>
<dbReference type="GO" id="GO:0005737">
    <property type="term" value="C:cytoplasm"/>
    <property type="evidence" value="ECO:0000318"/>
    <property type="project" value="GO_Central"/>
</dbReference>
<comment type="subcellular location">
    <subcellularLocation>
        <location evidence="2">Cytoplasm</location>
    </subcellularLocation>
    <subcellularLocation>
        <location evidence="1">Nucleus</location>
    </subcellularLocation>
</comment>
<accession>A0A1B6QL86</accession>
<dbReference type="InterPro" id="IPR050158">
    <property type="entry name" value="Ubiquitin_ubiquitin-like"/>
</dbReference>
<dbReference type="OMA" id="MEKIGGH"/>
<dbReference type="GO" id="GO:0005634">
    <property type="term" value="C:nucleus"/>
    <property type="evidence" value="ECO:0000318"/>
    <property type="project" value="GO_Central"/>
</dbReference>
<dbReference type="PRINTS" id="PR00348">
    <property type="entry name" value="UBIQUITIN"/>
</dbReference>
<keyword evidence="6" id="KW-0677">Repeat</keyword>
<dbReference type="SUPFAM" id="SSF54236">
    <property type="entry name" value="Ubiquitin-like"/>
    <property type="match status" value="2"/>
</dbReference>
<evidence type="ECO:0000313" key="10">
    <source>
        <dbReference type="EMBL" id="KXG38689.1"/>
    </source>
</evidence>
<reference evidence="10 11" key="1">
    <citation type="journal article" date="2009" name="Nature">
        <title>The Sorghum bicolor genome and the diversification of grasses.</title>
        <authorList>
            <person name="Paterson A.H."/>
            <person name="Bowers J.E."/>
            <person name="Bruggmann R."/>
            <person name="Dubchak I."/>
            <person name="Grimwood J."/>
            <person name="Gundlach H."/>
            <person name="Haberer G."/>
            <person name="Hellsten U."/>
            <person name="Mitros T."/>
            <person name="Poliakov A."/>
            <person name="Schmutz J."/>
            <person name="Spannagl M."/>
            <person name="Tang H."/>
            <person name="Wang X."/>
            <person name="Wicker T."/>
            <person name="Bharti A.K."/>
            <person name="Chapman J."/>
            <person name="Feltus F.A."/>
            <person name="Gowik U."/>
            <person name="Grigoriev I.V."/>
            <person name="Lyons E."/>
            <person name="Maher C.A."/>
            <person name="Martis M."/>
            <person name="Narechania A."/>
            <person name="Otillar R.P."/>
            <person name="Penning B.W."/>
            <person name="Salamov A.A."/>
            <person name="Wang Y."/>
            <person name="Zhang L."/>
            <person name="Carpita N.C."/>
            <person name="Freeling M."/>
            <person name="Gingle A.R."/>
            <person name="Hash C.T."/>
            <person name="Keller B."/>
            <person name="Klein P."/>
            <person name="Kresovich S."/>
            <person name="McCann M.C."/>
            <person name="Ming R."/>
            <person name="Peterson D.G."/>
            <person name="Mehboob-ur-Rahman"/>
            <person name="Ware D."/>
            <person name="Westhoff P."/>
            <person name="Mayer K.F."/>
            <person name="Messing J."/>
            <person name="Rokhsar D.S."/>
        </authorList>
    </citation>
    <scope>NUCLEOTIDE SEQUENCE [LARGE SCALE GENOMIC DNA]</scope>
    <source>
        <strain evidence="11">cv. BTx623</strain>
    </source>
</reference>
<comment type="similarity">
    <text evidence="3">Belongs to the ubiquitin family.</text>
</comment>
<dbReference type="PANTHER" id="PTHR10666">
    <property type="entry name" value="UBIQUITIN"/>
    <property type="match status" value="1"/>
</dbReference>
<dbReference type="InterPro" id="IPR019956">
    <property type="entry name" value="Ubiquitin_dom"/>
</dbReference>
<dbReference type="Pfam" id="PF00240">
    <property type="entry name" value="ubiquitin"/>
    <property type="match status" value="2"/>
</dbReference>
<name>A0A1B6QL86_SORBI</name>
<evidence type="ECO:0000313" key="11">
    <source>
        <dbReference type="Proteomes" id="UP000000768"/>
    </source>
</evidence>
<gene>
    <name evidence="10" type="ORF">SORBI_3001G267300</name>
</gene>
<sequence length="137" mass="15328">MQIFVKMLNGKTITLEVDPSDTVGDVKAKILDQQWAKIQDQQRLLFNGQQLVDEQTLADYDVHRLSTLHLDCPMQVFVKRSTGQTITLEVEPSNTIDDVKGKISGHQSLTFYGNELDDGKTLAECNVHMGSTLHLDA</sequence>
<keyword evidence="7" id="KW-0832">Ubl conjugation</keyword>
<dbReference type="GO" id="GO:0016567">
    <property type="term" value="P:protein ubiquitination"/>
    <property type="evidence" value="ECO:0000318"/>
    <property type="project" value="GO_Central"/>
</dbReference>
<dbReference type="GO" id="GO:0031625">
    <property type="term" value="F:ubiquitin protein ligase binding"/>
    <property type="evidence" value="ECO:0000318"/>
    <property type="project" value="GO_Central"/>
</dbReference>
<evidence type="ECO:0000256" key="8">
    <source>
        <dbReference type="ARBA" id="ARBA00023242"/>
    </source>
</evidence>
<evidence type="ECO:0000256" key="2">
    <source>
        <dbReference type="ARBA" id="ARBA00004496"/>
    </source>
</evidence>
<dbReference type="InterPro" id="IPR000626">
    <property type="entry name" value="Ubiquitin-like_dom"/>
</dbReference>
<dbReference type="EMBL" id="CM000760">
    <property type="protein sequence ID" value="KXG38689.1"/>
    <property type="molecule type" value="Genomic_DNA"/>
</dbReference>
<dbReference type="GO" id="GO:0019941">
    <property type="term" value="P:modification-dependent protein catabolic process"/>
    <property type="evidence" value="ECO:0000318"/>
    <property type="project" value="GO_Central"/>
</dbReference>
<dbReference type="Gramene" id="KXG38689">
    <property type="protein sequence ID" value="KXG38689"/>
    <property type="gene ID" value="SORBI_3001G267300"/>
</dbReference>
<dbReference type="GO" id="GO:0031386">
    <property type="term" value="F:protein tag activity"/>
    <property type="evidence" value="ECO:0000318"/>
    <property type="project" value="GO_Central"/>
</dbReference>
<evidence type="ECO:0000256" key="1">
    <source>
        <dbReference type="ARBA" id="ARBA00004123"/>
    </source>
</evidence>
<dbReference type="SMART" id="SM00213">
    <property type="entry name" value="UBQ"/>
    <property type="match status" value="2"/>
</dbReference>
<keyword evidence="4" id="KW-0963">Cytoplasm</keyword>
<evidence type="ECO:0000256" key="5">
    <source>
        <dbReference type="ARBA" id="ARBA00022499"/>
    </source>
</evidence>
<dbReference type="AlphaFoldDB" id="A0A1B6QL86"/>
<reference evidence="11" key="2">
    <citation type="journal article" date="2018" name="Plant J.">
        <title>The Sorghum bicolor reference genome: improved assembly, gene annotations, a transcriptome atlas, and signatures of genome organization.</title>
        <authorList>
            <person name="McCormick R.F."/>
            <person name="Truong S.K."/>
            <person name="Sreedasyam A."/>
            <person name="Jenkins J."/>
            <person name="Shu S."/>
            <person name="Sims D."/>
            <person name="Kennedy M."/>
            <person name="Amirebrahimi M."/>
            <person name="Weers B.D."/>
            <person name="McKinley B."/>
            <person name="Mattison A."/>
            <person name="Morishige D.T."/>
            <person name="Grimwood J."/>
            <person name="Schmutz J."/>
            <person name="Mullet J.E."/>
        </authorList>
    </citation>
    <scope>NUCLEOTIDE SEQUENCE [LARGE SCALE GENOMIC DNA]</scope>
    <source>
        <strain evidence="11">cv. BTx623</strain>
    </source>
</reference>
<dbReference type="InterPro" id="IPR029071">
    <property type="entry name" value="Ubiquitin-like_domsf"/>
</dbReference>
<dbReference type="InParanoid" id="A0A1B6QL86"/>
<dbReference type="STRING" id="4558.A0A1B6QL86"/>
<evidence type="ECO:0000256" key="3">
    <source>
        <dbReference type="ARBA" id="ARBA00008430"/>
    </source>
</evidence>
<dbReference type="FunFam" id="3.10.20.90:FF:000469">
    <property type="entry name" value="Polyubiquitin-C"/>
    <property type="match status" value="2"/>
</dbReference>